<evidence type="ECO:0000256" key="16">
    <source>
        <dbReference type="RuleBase" id="RU365062"/>
    </source>
</evidence>
<evidence type="ECO:0000256" key="8">
    <source>
        <dbReference type="ARBA" id="ARBA00023136"/>
    </source>
</evidence>
<evidence type="ECO:0000256" key="6">
    <source>
        <dbReference type="ARBA" id="ARBA00023098"/>
    </source>
</evidence>
<evidence type="ECO:0000256" key="1">
    <source>
        <dbReference type="ARBA" id="ARBA00004137"/>
    </source>
</evidence>
<comment type="catalytic activity">
    <reaction evidence="12">
        <text>1-hexadecanoyl-2-(9Z,12Z-octadecadienoyl)-sn-glycero-3-phosphocholine + 1-hexadecanoyl-sn-glycero-3-phosphocholine = 2-(9Z,12Z-octadecadienoyl)-sn-glycero-3-phosphocholine + 1,2-dihexadecanoyl-sn-glycero-3-phosphocholine</text>
        <dbReference type="Rhea" id="RHEA:68988"/>
        <dbReference type="ChEBI" id="CHEBI:72998"/>
        <dbReference type="ChEBI" id="CHEBI:72999"/>
        <dbReference type="ChEBI" id="CHEBI:73002"/>
        <dbReference type="ChEBI" id="CHEBI:76084"/>
    </reaction>
    <physiologicalReaction direction="left-to-right" evidence="12">
        <dbReference type="Rhea" id="RHEA:68989"/>
    </physiologicalReaction>
    <physiologicalReaction direction="right-to-left" evidence="12">
        <dbReference type="Rhea" id="RHEA:68990"/>
    </physiologicalReaction>
</comment>
<evidence type="ECO:0000256" key="4">
    <source>
        <dbReference type="ARBA" id="ARBA00022787"/>
    </source>
</evidence>
<evidence type="ECO:0000256" key="11">
    <source>
        <dbReference type="ARBA" id="ARBA00047906"/>
    </source>
</evidence>
<evidence type="ECO:0000256" key="7">
    <source>
        <dbReference type="ARBA" id="ARBA00023128"/>
    </source>
</evidence>
<keyword evidence="7" id="KW-0496">Mitochondrion</keyword>
<dbReference type="InterPro" id="IPR000872">
    <property type="entry name" value="Tafazzin"/>
</dbReference>
<dbReference type="EMBL" id="LR790960">
    <property type="protein sequence ID" value="CAB3266822.1"/>
    <property type="molecule type" value="mRNA"/>
</dbReference>
<evidence type="ECO:0000256" key="13">
    <source>
        <dbReference type="ARBA" id="ARBA00048751"/>
    </source>
</evidence>
<dbReference type="PANTHER" id="PTHR12497:SF0">
    <property type="entry name" value="TAFAZZIN"/>
    <property type="match status" value="1"/>
</dbReference>
<dbReference type="Pfam" id="PF01553">
    <property type="entry name" value="Acyltransferase"/>
    <property type="match status" value="1"/>
</dbReference>
<keyword evidence="5" id="KW-0999">Mitochondrion inner membrane</keyword>
<keyword evidence="3" id="KW-0808">Transferase</keyword>
<dbReference type="GO" id="GO:0035965">
    <property type="term" value="P:cardiolipin acyl-chain remodeling"/>
    <property type="evidence" value="ECO:0007669"/>
    <property type="project" value="TreeGrafter"/>
</dbReference>
<evidence type="ECO:0000313" key="18">
    <source>
        <dbReference type="EMBL" id="CAB3266822.1"/>
    </source>
</evidence>
<comment type="subcellular location">
    <subcellularLocation>
        <location evidence="1">Mitochondrion inner membrane</location>
        <topology evidence="1">Peripheral membrane protein</topology>
        <orientation evidence="1">Intermembrane side</orientation>
    </subcellularLocation>
    <subcellularLocation>
        <location evidence="10">Mitochondrion outer membrane</location>
        <topology evidence="10">Peripheral membrane protein</topology>
        <orientation evidence="10">Intermembrane side</orientation>
    </subcellularLocation>
</comment>
<evidence type="ECO:0000256" key="15">
    <source>
        <dbReference type="ARBA" id="ARBA00049543"/>
    </source>
</evidence>
<dbReference type="PANTHER" id="PTHR12497">
    <property type="entry name" value="TAZ PROTEIN TAFAZZIN"/>
    <property type="match status" value="1"/>
</dbReference>
<sequence length="264" mass="30523">METERMKSIVRWPFPKEPHPLWWRCSSSVTMTAVATLSKIWLCYLNSTKVYRSEVFNKLVAQRTPEMPLITVCNHHSCMDDPLFAGALDWKTIFQPRKLRWMLGAHDICFSKPWHAFFFGLGKTFPVVRGDGVFQRGMDSALAKLNQNEWVHVFPEGKVNMDKTWIRLKWGVGRLISECKKTPLVLPMYHLGIDDILPNTKPYLPKIGKKVTILIGHPIDFGDQLKKAQQLGLSAKEIRKSVTDIIQDELEKLRIETQQLHEAR</sequence>
<dbReference type="SMART" id="SM00563">
    <property type="entry name" value="PlsC"/>
    <property type="match status" value="1"/>
</dbReference>
<keyword evidence="8" id="KW-0472">Membrane</keyword>
<comment type="catalytic activity">
    <reaction evidence="11">
        <text>1'-[1,2-diacyl-sn-glycero-3-phospho],3'-[1-acyl-sn-glycero-3-phospho]-glycerol + a 1,2-diacyl-sn-glycero-3-phosphocholine = a cardiolipin + a 1-acyl-sn-glycero-3-phosphocholine</text>
        <dbReference type="Rhea" id="RHEA:33731"/>
        <dbReference type="ChEBI" id="CHEBI:57643"/>
        <dbReference type="ChEBI" id="CHEBI:58168"/>
        <dbReference type="ChEBI" id="CHEBI:62237"/>
        <dbReference type="ChEBI" id="CHEBI:64743"/>
    </reaction>
    <physiologicalReaction direction="left-to-right" evidence="11">
        <dbReference type="Rhea" id="RHEA:33732"/>
    </physiologicalReaction>
    <physiologicalReaction direction="right-to-left" evidence="11">
        <dbReference type="Rhea" id="RHEA:33733"/>
    </physiologicalReaction>
</comment>
<evidence type="ECO:0000256" key="10">
    <source>
        <dbReference type="ARBA" id="ARBA00024323"/>
    </source>
</evidence>
<dbReference type="GO" id="GO:0005743">
    <property type="term" value="C:mitochondrial inner membrane"/>
    <property type="evidence" value="ECO:0007669"/>
    <property type="project" value="UniProtKB-SubCell"/>
</dbReference>
<evidence type="ECO:0000256" key="5">
    <source>
        <dbReference type="ARBA" id="ARBA00022792"/>
    </source>
</evidence>
<dbReference type="GO" id="GO:0005741">
    <property type="term" value="C:mitochondrial outer membrane"/>
    <property type="evidence" value="ECO:0007669"/>
    <property type="project" value="UniProtKB-SubCell"/>
</dbReference>
<dbReference type="CDD" id="cd07989">
    <property type="entry name" value="LPLAT_AGPAT-like"/>
    <property type="match status" value="1"/>
</dbReference>
<accession>A0A6F9DTR7</accession>
<dbReference type="SUPFAM" id="SSF69593">
    <property type="entry name" value="Glycerol-3-phosphate (1)-acyltransferase"/>
    <property type="match status" value="1"/>
</dbReference>
<dbReference type="InterPro" id="IPR002123">
    <property type="entry name" value="Plipid/glycerol_acylTrfase"/>
</dbReference>
<comment type="similarity">
    <text evidence="2 16">Belongs to the taffazin family.</text>
</comment>
<evidence type="ECO:0000256" key="9">
    <source>
        <dbReference type="ARBA" id="ARBA00023315"/>
    </source>
</evidence>
<comment type="catalytic activity">
    <reaction evidence="13">
        <text>a 1-acyl-sn-glycero-3-phosphate + a 1,2-diacyl-sn-glycero-3-phospho-(1'-sn-glycerol) = 1-acyl-sn-glycero-3-phospho-(1'-sn-glycerol) + a 1,2-diacyl-sn-glycero-3-phosphate</text>
        <dbReference type="Rhea" id="RHEA:67748"/>
        <dbReference type="ChEBI" id="CHEBI:57970"/>
        <dbReference type="ChEBI" id="CHEBI:58608"/>
        <dbReference type="ChEBI" id="CHEBI:64716"/>
        <dbReference type="ChEBI" id="CHEBI:64840"/>
    </reaction>
    <physiologicalReaction direction="left-to-right" evidence="13">
        <dbReference type="Rhea" id="RHEA:67749"/>
    </physiologicalReaction>
    <physiologicalReaction direction="right-to-left" evidence="13">
        <dbReference type="Rhea" id="RHEA:67750"/>
    </physiologicalReaction>
</comment>
<keyword evidence="6" id="KW-0443">Lipid metabolism</keyword>
<evidence type="ECO:0000256" key="14">
    <source>
        <dbReference type="ARBA" id="ARBA00048978"/>
    </source>
</evidence>
<dbReference type="AlphaFoldDB" id="A0A6F9DTR7"/>
<name>A0A6F9DTR7_9ASCI</name>
<evidence type="ECO:0000256" key="12">
    <source>
        <dbReference type="ARBA" id="ARBA00048255"/>
    </source>
</evidence>
<dbReference type="GO" id="GO:0007007">
    <property type="term" value="P:inner mitochondrial membrane organization"/>
    <property type="evidence" value="ECO:0007669"/>
    <property type="project" value="TreeGrafter"/>
</dbReference>
<dbReference type="PRINTS" id="PR00979">
    <property type="entry name" value="TAFAZZIN"/>
</dbReference>
<comment type="catalytic activity">
    <reaction evidence="15">
        <text>1,2-di-(9Z-octadecenoyl)-sn-glycero-3-phosphocholine + 1-hexadecanoyl-sn-glycero-3-phosphocholine = 1-hexadecanoyl-2-(9Z-octadecenoyl)-sn-glycero-3-phosphocholine + 1-(9Z-octadecenoyl)-sn-glycero-3-phosphocholine</text>
        <dbReference type="Rhea" id="RHEA:43816"/>
        <dbReference type="ChEBI" id="CHEBI:28610"/>
        <dbReference type="ChEBI" id="CHEBI:72998"/>
        <dbReference type="ChEBI" id="CHEBI:73001"/>
        <dbReference type="ChEBI" id="CHEBI:74669"/>
    </reaction>
    <physiologicalReaction direction="left-to-right" evidence="15">
        <dbReference type="Rhea" id="RHEA:43817"/>
    </physiologicalReaction>
    <physiologicalReaction direction="right-to-left" evidence="15">
        <dbReference type="Rhea" id="RHEA:43818"/>
    </physiologicalReaction>
</comment>
<reference evidence="18" key="1">
    <citation type="submission" date="2020-04" db="EMBL/GenBank/DDBJ databases">
        <authorList>
            <person name="Neveu A P."/>
        </authorList>
    </citation>
    <scope>NUCLEOTIDE SEQUENCE</scope>
    <source>
        <tissue evidence="18">Whole embryo</tissue>
    </source>
</reference>
<dbReference type="GO" id="GO:0047184">
    <property type="term" value="F:1-acylglycerophosphocholine O-acyltransferase activity"/>
    <property type="evidence" value="ECO:0007669"/>
    <property type="project" value="TreeGrafter"/>
</dbReference>
<keyword evidence="9" id="KW-0012">Acyltransferase</keyword>
<gene>
    <name evidence="18" type="primary">Taz</name>
</gene>
<evidence type="ECO:0000256" key="3">
    <source>
        <dbReference type="ARBA" id="ARBA00022679"/>
    </source>
</evidence>
<organism evidence="18">
    <name type="scientific">Phallusia mammillata</name>
    <dbReference type="NCBI Taxonomy" id="59560"/>
    <lineage>
        <taxon>Eukaryota</taxon>
        <taxon>Metazoa</taxon>
        <taxon>Chordata</taxon>
        <taxon>Tunicata</taxon>
        <taxon>Ascidiacea</taxon>
        <taxon>Phlebobranchia</taxon>
        <taxon>Ascidiidae</taxon>
        <taxon>Phallusia</taxon>
    </lineage>
</organism>
<comment type="catalytic activity">
    <reaction evidence="14">
        <text>1-hexadecanoyl-2-(9Z,12Z-octadecadienoyl)-sn-glycero-3-phospho-(1'-sn-glycerol) + 1-(9Z-octadecenoyl)-sn-glycero-3-phosphate = 1-(9Z)-octadecenoyl-2-(9Z,12Z)-octadecadienoyl-sn-glycero-3-phosphate + 1-hexadecanoyl-sn-glycero-3-phospho-(1'-sn-glycerol)</text>
        <dbReference type="Rhea" id="RHEA:67752"/>
        <dbReference type="ChEBI" id="CHEBI:72840"/>
        <dbReference type="ChEBI" id="CHEBI:74544"/>
        <dbReference type="ChEBI" id="CHEBI:74563"/>
        <dbReference type="ChEBI" id="CHEBI:75158"/>
    </reaction>
    <physiologicalReaction direction="left-to-right" evidence="14">
        <dbReference type="Rhea" id="RHEA:67753"/>
    </physiologicalReaction>
    <physiologicalReaction direction="right-to-left" evidence="14">
        <dbReference type="Rhea" id="RHEA:67754"/>
    </physiologicalReaction>
</comment>
<keyword evidence="4" id="KW-1000">Mitochondrion outer membrane</keyword>
<evidence type="ECO:0000259" key="17">
    <source>
        <dbReference type="SMART" id="SM00563"/>
    </source>
</evidence>
<evidence type="ECO:0000256" key="2">
    <source>
        <dbReference type="ARBA" id="ARBA00010524"/>
    </source>
</evidence>
<protein>
    <recommendedName>
        <fullName evidence="16">Tafazzin family protein</fullName>
    </recommendedName>
</protein>
<feature type="domain" description="Phospholipid/glycerol acyltransferase" evidence="17">
    <location>
        <begin position="69"/>
        <end position="193"/>
    </location>
</feature>
<proteinExistence type="evidence at transcript level"/>